<protein>
    <recommendedName>
        <fullName evidence="5">Ig-like domain-containing protein</fullName>
    </recommendedName>
</protein>
<dbReference type="EMBL" id="WJEC01000009">
    <property type="protein sequence ID" value="KAF7487292.1"/>
    <property type="molecule type" value="Genomic_DNA"/>
</dbReference>
<keyword evidence="1" id="KW-0732">Signal</keyword>
<keyword evidence="4" id="KW-0393">Immunoglobulin domain</keyword>
<dbReference type="SUPFAM" id="SSF48726">
    <property type="entry name" value="Immunoglobulin"/>
    <property type="match status" value="1"/>
</dbReference>
<organism evidence="7 8">
    <name type="scientific">Marmota monax</name>
    <name type="common">Woodchuck</name>
    <dbReference type="NCBI Taxonomy" id="9995"/>
    <lineage>
        <taxon>Eukaryota</taxon>
        <taxon>Metazoa</taxon>
        <taxon>Chordata</taxon>
        <taxon>Craniata</taxon>
        <taxon>Vertebrata</taxon>
        <taxon>Euteleostomi</taxon>
        <taxon>Mammalia</taxon>
        <taxon>Eutheria</taxon>
        <taxon>Euarchontoglires</taxon>
        <taxon>Glires</taxon>
        <taxon>Rodentia</taxon>
        <taxon>Sciuromorpha</taxon>
        <taxon>Sciuridae</taxon>
        <taxon>Xerinae</taxon>
        <taxon>Marmotini</taxon>
        <taxon>Marmota</taxon>
    </lineage>
</organism>
<dbReference type="EMBL" id="CABDUW010000122">
    <property type="protein sequence ID" value="VTJ59525.1"/>
    <property type="molecule type" value="Genomic_DNA"/>
</dbReference>
<dbReference type="PANTHER" id="PTHR23268:SF24">
    <property type="entry name" value="T CELL RECEPTOR BETA VARIABLE 16"/>
    <property type="match status" value="1"/>
</dbReference>
<reference evidence="6" key="2">
    <citation type="submission" date="2020-08" db="EMBL/GenBank/DDBJ databases">
        <authorList>
            <person name="Shumante A."/>
            <person name="Zimin A.V."/>
            <person name="Puiu D."/>
            <person name="Salzberg S.L."/>
        </authorList>
    </citation>
    <scope>NUCLEOTIDE SEQUENCE</scope>
    <source>
        <strain evidence="6">WC2-LM</strain>
        <tissue evidence="6">Liver</tissue>
    </source>
</reference>
<evidence type="ECO:0000256" key="1">
    <source>
        <dbReference type="ARBA" id="ARBA00022729"/>
    </source>
</evidence>
<feature type="domain" description="Ig-like" evidence="5">
    <location>
        <begin position="73"/>
        <end position="170"/>
    </location>
</feature>
<proteinExistence type="predicted"/>
<dbReference type="PROSITE" id="PS50835">
    <property type="entry name" value="IG_LIKE"/>
    <property type="match status" value="1"/>
</dbReference>
<dbReference type="InterPro" id="IPR013106">
    <property type="entry name" value="Ig_V-set"/>
</dbReference>
<keyword evidence="8" id="KW-1185">Reference proteome</keyword>
<evidence type="ECO:0000256" key="4">
    <source>
        <dbReference type="ARBA" id="ARBA00023319"/>
    </source>
</evidence>
<evidence type="ECO:0000259" key="5">
    <source>
        <dbReference type="PROSITE" id="PS50835"/>
    </source>
</evidence>
<name>A0A5E4AQS4_MARMO</name>
<keyword evidence="3" id="KW-1064">Adaptive immunity</keyword>
<dbReference type="Proteomes" id="UP000662637">
    <property type="component" value="Unassembled WGS sequence"/>
</dbReference>
<dbReference type="GO" id="GO:0007166">
    <property type="term" value="P:cell surface receptor signaling pathway"/>
    <property type="evidence" value="ECO:0007669"/>
    <property type="project" value="TreeGrafter"/>
</dbReference>
<dbReference type="Gene3D" id="2.60.40.10">
    <property type="entry name" value="Immunoglobulins"/>
    <property type="match status" value="1"/>
</dbReference>
<sequence length="170" mass="19201">MVVAYILPNLVTCTEQNRDPWILPGDDVTEKLQLVSERVSEKASRLCSFPDTMCTIRTCFMVLCLLSAGSLGQEVTQTPRHLIKGKGQRVKMFCVPIKGHNYLFWYQQILAKQFKFLVSFQFNKVSDQSGMPKERFSAECSQNSSCSLEIQPTELQDSATYLCASSEPTL</sequence>
<dbReference type="PANTHER" id="PTHR23268">
    <property type="entry name" value="T-CELL RECEPTOR BETA CHAIN"/>
    <property type="match status" value="1"/>
</dbReference>
<evidence type="ECO:0000256" key="3">
    <source>
        <dbReference type="ARBA" id="ARBA00023130"/>
    </source>
</evidence>
<keyword evidence="2" id="KW-0391">Immunity</keyword>
<evidence type="ECO:0000313" key="7">
    <source>
        <dbReference type="EMBL" id="VTJ59525.1"/>
    </source>
</evidence>
<dbReference type="Pfam" id="PF07686">
    <property type="entry name" value="V-set"/>
    <property type="match status" value="1"/>
</dbReference>
<dbReference type="InterPro" id="IPR036179">
    <property type="entry name" value="Ig-like_dom_sf"/>
</dbReference>
<dbReference type="InterPro" id="IPR007110">
    <property type="entry name" value="Ig-like_dom"/>
</dbReference>
<dbReference type="InterPro" id="IPR013783">
    <property type="entry name" value="Ig-like_fold"/>
</dbReference>
<reference evidence="7 8" key="1">
    <citation type="submission" date="2019-04" db="EMBL/GenBank/DDBJ databases">
        <authorList>
            <person name="Alioto T."/>
            <person name="Alioto T."/>
        </authorList>
    </citation>
    <scope>NUCLEOTIDE SEQUENCE [LARGE SCALE GENOMIC DNA]</scope>
</reference>
<evidence type="ECO:0000313" key="8">
    <source>
        <dbReference type="Proteomes" id="UP000335636"/>
    </source>
</evidence>
<dbReference type="GO" id="GO:0002250">
    <property type="term" value="P:adaptive immune response"/>
    <property type="evidence" value="ECO:0007669"/>
    <property type="project" value="UniProtKB-KW"/>
</dbReference>
<dbReference type="Proteomes" id="UP000335636">
    <property type="component" value="Unassembled WGS sequence"/>
</dbReference>
<dbReference type="GO" id="GO:0005886">
    <property type="term" value="C:plasma membrane"/>
    <property type="evidence" value="ECO:0007669"/>
    <property type="project" value="TreeGrafter"/>
</dbReference>
<dbReference type="InterPro" id="IPR050413">
    <property type="entry name" value="TCR_beta_variable"/>
</dbReference>
<accession>A0A5E4AQS4</accession>
<evidence type="ECO:0000256" key="2">
    <source>
        <dbReference type="ARBA" id="ARBA00022859"/>
    </source>
</evidence>
<gene>
    <name evidence="6" type="ORF">GHT09_000231</name>
    <name evidence="7" type="ORF">MONAX_5E030653</name>
</gene>
<evidence type="ECO:0000313" key="6">
    <source>
        <dbReference type="EMBL" id="KAF7487292.1"/>
    </source>
</evidence>
<dbReference type="AlphaFoldDB" id="A0A5E4AQS4"/>